<organism evidence="2">
    <name type="scientific">Eucalyptus grandis</name>
    <name type="common">Flooded gum</name>
    <dbReference type="NCBI Taxonomy" id="71139"/>
    <lineage>
        <taxon>Eukaryota</taxon>
        <taxon>Viridiplantae</taxon>
        <taxon>Streptophyta</taxon>
        <taxon>Embryophyta</taxon>
        <taxon>Tracheophyta</taxon>
        <taxon>Spermatophyta</taxon>
        <taxon>Magnoliopsida</taxon>
        <taxon>eudicotyledons</taxon>
        <taxon>Gunneridae</taxon>
        <taxon>Pentapetalae</taxon>
        <taxon>rosids</taxon>
        <taxon>malvids</taxon>
        <taxon>Myrtales</taxon>
        <taxon>Myrtaceae</taxon>
        <taxon>Myrtoideae</taxon>
        <taxon>Eucalypteae</taxon>
        <taxon>Eucalyptus</taxon>
    </lineage>
</organism>
<feature type="compositionally biased region" description="Polar residues" evidence="1">
    <location>
        <begin position="1"/>
        <end position="18"/>
    </location>
</feature>
<dbReference type="EMBL" id="KK198762">
    <property type="protein sequence ID" value="KCW50347.1"/>
    <property type="molecule type" value="Genomic_DNA"/>
</dbReference>
<dbReference type="Gramene" id="KCW50347">
    <property type="protein sequence ID" value="KCW50347"/>
    <property type="gene ID" value="EUGRSUZ_J00113"/>
</dbReference>
<dbReference type="OMA" id="LHCEHGL"/>
<gene>
    <name evidence="2" type="ORF">EUGRSUZ_J00113</name>
</gene>
<dbReference type="AlphaFoldDB" id="A0A059A8B1"/>
<protein>
    <recommendedName>
        <fullName evidence="3">Cation-transporting ATPase</fullName>
    </recommendedName>
</protein>
<evidence type="ECO:0000313" key="2">
    <source>
        <dbReference type="EMBL" id="KCW50347.1"/>
    </source>
</evidence>
<dbReference type="FunCoup" id="A0A059A8B1">
    <property type="interactions" value="467"/>
</dbReference>
<evidence type="ECO:0000256" key="1">
    <source>
        <dbReference type="SAM" id="MobiDB-lite"/>
    </source>
</evidence>
<dbReference type="KEGG" id="egr:104420985"/>
<feature type="region of interest" description="Disordered" evidence="1">
    <location>
        <begin position="1"/>
        <end position="100"/>
    </location>
</feature>
<dbReference type="PANTHER" id="PTHR33924:SF5">
    <property type="entry name" value="CATION-TRANSPORTING ATPASE"/>
    <property type="match status" value="1"/>
</dbReference>
<dbReference type="PANTHER" id="PTHR33924">
    <property type="entry name" value="CATION-TRANSPORTING ATPASE"/>
    <property type="match status" value="1"/>
</dbReference>
<dbReference type="eggNOG" id="ENOG502QQQB">
    <property type="taxonomic scope" value="Eukaryota"/>
</dbReference>
<dbReference type="InParanoid" id="A0A059A8B1"/>
<feature type="compositionally biased region" description="Basic and acidic residues" evidence="1">
    <location>
        <begin position="25"/>
        <end position="38"/>
    </location>
</feature>
<proteinExistence type="predicted"/>
<accession>A0A059A8B1</accession>
<dbReference type="OrthoDB" id="1930341at2759"/>
<evidence type="ECO:0008006" key="3">
    <source>
        <dbReference type="Google" id="ProtNLM"/>
    </source>
</evidence>
<reference evidence="2" key="1">
    <citation type="submission" date="2013-07" db="EMBL/GenBank/DDBJ databases">
        <title>The genome of Eucalyptus grandis.</title>
        <authorList>
            <person name="Schmutz J."/>
            <person name="Hayes R."/>
            <person name="Myburg A."/>
            <person name="Tuskan G."/>
            <person name="Grattapaglia D."/>
            <person name="Rokhsar D.S."/>
        </authorList>
    </citation>
    <scope>NUCLEOTIDE SEQUENCE</scope>
    <source>
        <tissue evidence="2">Leaf extractions</tissue>
    </source>
</reference>
<dbReference type="STRING" id="71139.A0A059A8B1"/>
<sequence>MEDQCDSGSVSDRASASPKSLVKSSGEKRHLVAEEKHEVARKRVKMRDLESVLRRGGTNNHSPKSVKDEGGKVSSRWGEGLGTSQVTEEPVTSIIDGSHEDEFERNISPVEGNCKPVQLDLNTEICSANKLESDVNSKHTGETKETVEDSLLRQHETSSDHHAYSKGLDLNLNAEDLSSTVNLNPFYPYKNLDQLKPVDASECASSTGPLEEKDSLRLWKEMKQNGFLSSSHGGIPIPKQRGRKSKNDVLKKKLELAKKEQVDRFTKIAAPSGLLNELNPGIINHVRNRKQVHSIIEALVRSGRAENSHAANKHGGHSKGEMKEIGYGKGLGCSDNSGVPQLSYSSENVAPSALLERKQTTGFPMLMMNKSSNFISENEEEDRDLGMAGGLCKKNFVSNANSSSQDDGLALRLSSTTSKASEITFMSNEDSTAFSSVTSLSVKAATVASQWLELLHQDIKGRLAALKRSKKRVQAVINTELPFLIRKEFSSNQENNPYLTNSPIADMHLSKWSTLFGQMDKALCEEEQQLEIWLNQVKEMQLHCEHGLQHVQWNAPHSSENLGATDIISRSNKPDTSERELAVRAAAASIYSTCNFLLAKENVSCC</sequence>
<name>A0A059A8B1_EUCGR</name>